<dbReference type="Gene3D" id="3.30.70.330">
    <property type="match status" value="3"/>
</dbReference>
<dbReference type="InterPro" id="IPR052462">
    <property type="entry name" value="SLIRP/GR-RBP-like"/>
</dbReference>
<dbReference type="Pfam" id="PF00076">
    <property type="entry name" value="RRM_1"/>
    <property type="match status" value="2"/>
</dbReference>
<protein>
    <recommendedName>
        <fullName evidence="4">RRM domain-containing protein</fullName>
    </recommendedName>
</protein>
<accession>A0A7S1ISA7</accession>
<evidence type="ECO:0000256" key="2">
    <source>
        <dbReference type="PROSITE-ProRule" id="PRU00176"/>
    </source>
</evidence>
<proteinExistence type="predicted"/>
<evidence type="ECO:0000256" key="3">
    <source>
        <dbReference type="SAM" id="MobiDB-lite"/>
    </source>
</evidence>
<dbReference type="AlphaFoldDB" id="A0A7S1ISA7"/>
<dbReference type="SUPFAM" id="SSF54928">
    <property type="entry name" value="RNA-binding domain, RBD"/>
    <property type="match status" value="2"/>
</dbReference>
<dbReference type="InterPro" id="IPR000504">
    <property type="entry name" value="RRM_dom"/>
</dbReference>
<evidence type="ECO:0000259" key="4">
    <source>
        <dbReference type="PROSITE" id="PS50102"/>
    </source>
</evidence>
<feature type="domain" description="RRM" evidence="4">
    <location>
        <begin position="29"/>
        <end position="108"/>
    </location>
</feature>
<dbReference type="InterPro" id="IPR012677">
    <property type="entry name" value="Nucleotide-bd_a/b_plait_sf"/>
</dbReference>
<dbReference type="EMBL" id="HBGA01086844">
    <property type="protein sequence ID" value="CAD9021381.1"/>
    <property type="molecule type" value="Transcribed_RNA"/>
</dbReference>
<dbReference type="SMART" id="SM00360">
    <property type="entry name" value="RRM"/>
    <property type="match status" value="3"/>
</dbReference>
<gene>
    <name evidence="5" type="ORF">EGYM00392_LOCUS32500</name>
</gene>
<reference evidence="5" key="1">
    <citation type="submission" date="2021-01" db="EMBL/GenBank/DDBJ databases">
        <authorList>
            <person name="Corre E."/>
            <person name="Pelletier E."/>
            <person name="Niang G."/>
            <person name="Scheremetjew M."/>
            <person name="Finn R."/>
            <person name="Kale V."/>
            <person name="Holt S."/>
            <person name="Cochrane G."/>
            <person name="Meng A."/>
            <person name="Brown T."/>
            <person name="Cohen L."/>
        </authorList>
    </citation>
    <scope>NUCLEOTIDE SEQUENCE</scope>
    <source>
        <strain evidence="5">NIES-381</strain>
    </source>
</reference>
<feature type="domain" description="RRM" evidence="4">
    <location>
        <begin position="282"/>
        <end position="360"/>
    </location>
</feature>
<organism evidence="5">
    <name type="scientific">Eutreptiella gymnastica</name>
    <dbReference type="NCBI Taxonomy" id="73025"/>
    <lineage>
        <taxon>Eukaryota</taxon>
        <taxon>Discoba</taxon>
        <taxon>Euglenozoa</taxon>
        <taxon>Euglenida</taxon>
        <taxon>Spirocuta</taxon>
        <taxon>Euglenophyceae</taxon>
        <taxon>Eutreptiales</taxon>
        <taxon>Eutreptiaceae</taxon>
        <taxon>Eutreptiella</taxon>
    </lineage>
</organism>
<dbReference type="GO" id="GO:0003723">
    <property type="term" value="F:RNA binding"/>
    <property type="evidence" value="ECO:0007669"/>
    <property type="project" value="UniProtKB-UniRule"/>
</dbReference>
<evidence type="ECO:0000313" key="5">
    <source>
        <dbReference type="EMBL" id="CAD9021381.1"/>
    </source>
</evidence>
<dbReference type="PANTHER" id="PTHR48027">
    <property type="entry name" value="HETEROGENEOUS NUCLEAR RIBONUCLEOPROTEIN 87F-RELATED"/>
    <property type="match status" value="1"/>
</dbReference>
<name>A0A7S1ISA7_9EUGL</name>
<keyword evidence="1 2" id="KW-0694">RNA-binding</keyword>
<feature type="region of interest" description="Disordered" evidence="3">
    <location>
        <begin position="1"/>
        <end position="29"/>
    </location>
</feature>
<dbReference type="InterPro" id="IPR035979">
    <property type="entry name" value="RBD_domain_sf"/>
</dbReference>
<feature type="domain" description="RRM" evidence="4">
    <location>
        <begin position="125"/>
        <end position="205"/>
    </location>
</feature>
<evidence type="ECO:0000256" key="1">
    <source>
        <dbReference type="ARBA" id="ARBA00022884"/>
    </source>
</evidence>
<dbReference type="PROSITE" id="PS50102">
    <property type="entry name" value="RRM"/>
    <property type="match status" value="3"/>
</dbReference>
<sequence length="373" mass="41578">MQGVGSFQPPRTVGDAQNQSNPDEDPPFSRLFVTCPPQYTKEFIEQQFSTYGKLQSVKMITDKATRDFKGLCFVKFERASHAALAKESLDGAPLEFQGGAFKVAFAVPRGAPMNTTDDGELPPRSRLFVTYLKTTPEEVVTQRFAQFGDLEYVKCLSSRSGEGRGIAYVKYSKTSTALRAMEEINEQENDSPTTGQPFRVRIAVPANPAGAGPTVRPPQPPQMHMHMHMPMHPMQQLQHMNNMFAHVHAHAHHHQVQQIPQPGMQMNSKMWKNSQIVNRIDNNIPPGSRVWFSLAKKLQVEYLQHLFGRYGFLESIYLMKGRNCGYAKYNSAHAAAAAVAALNMMEISEGVVAKVCIANPQIEGVTTPTNKRS</sequence>